<feature type="domain" description="DNA-binding transcriptional repressor CapW C-terminal dimerisation" evidence="2">
    <location>
        <begin position="211"/>
        <end position="277"/>
    </location>
</feature>
<evidence type="ECO:0000313" key="5">
    <source>
        <dbReference type="Proteomes" id="UP000776983"/>
    </source>
</evidence>
<feature type="domain" description="WYL" evidence="1">
    <location>
        <begin position="122"/>
        <end position="187"/>
    </location>
</feature>
<dbReference type="RefSeq" id="WP_226954713.1">
    <property type="nucleotide sequence ID" value="NZ_JACDXW010000005.1"/>
</dbReference>
<dbReference type="Pfam" id="PF13280">
    <property type="entry name" value="WYL"/>
    <property type="match status" value="1"/>
</dbReference>
<evidence type="ECO:0000313" key="4">
    <source>
        <dbReference type="EMBL" id="MCB5364296.1"/>
    </source>
</evidence>
<dbReference type="Pfam" id="PF26109">
    <property type="entry name" value="WHD_BrxR"/>
    <property type="match status" value="1"/>
</dbReference>
<dbReference type="PANTHER" id="PTHR34580">
    <property type="match status" value="1"/>
</dbReference>
<comment type="caution">
    <text evidence="4">The sequence shown here is derived from an EMBL/GenBank/DDBJ whole genome shotgun (WGS) entry which is preliminary data.</text>
</comment>
<proteinExistence type="predicted"/>
<dbReference type="PROSITE" id="PS52050">
    <property type="entry name" value="WYL"/>
    <property type="match status" value="1"/>
</dbReference>
<evidence type="ECO:0000259" key="3">
    <source>
        <dbReference type="Pfam" id="PF26109"/>
    </source>
</evidence>
<accession>A0ABS8CE24</accession>
<organism evidence="4 5">
    <name type="scientific">Mesopusillimonas faecipullorum</name>
    <dbReference type="NCBI Taxonomy" id="2755040"/>
    <lineage>
        <taxon>Bacteria</taxon>
        <taxon>Pseudomonadati</taxon>
        <taxon>Pseudomonadota</taxon>
        <taxon>Betaproteobacteria</taxon>
        <taxon>Burkholderiales</taxon>
        <taxon>Alcaligenaceae</taxon>
        <taxon>Mesopusillimonas</taxon>
    </lineage>
</organism>
<sequence length="314" mass="34959">MSSSLLEDLTQAQRERLFHIDLRLRFLGTVSRPDLVQRFGIKAAASTRDLALYKELRATNLEYDARGKVYVATEAFQPVFAHSAEQVLTALCRGLGDDFVGIHHAMLAAELPTQLNLPQLDILAAVSRAIYRRRVLNISYRSLSNGLGEREIIPFALVDNGLRWHVRTYDRKRGHFADFVINRIVEASHSPASAVAAPESKEADIQWNRVVELHLVPHPSLAHPETIAFEYGMTSGLLKAQVRAAVAGYVLRRWNVGCTADHSLQGAEFHLWLSNLPTLYGVENLAIAPGFRPESTMGITQQRAEVITSGEEAE</sequence>
<dbReference type="InterPro" id="IPR059020">
    <property type="entry name" value="CapW_CTD"/>
</dbReference>
<evidence type="ECO:0000259" key="2">
    <source>
        <dbReference type="Pfam" id="PF26107"/>
    </source>
</evidence>
<dbReference type="Proteomes" id="UP000776983">
    <property type="component" value="Unassembled WGS sequence"/>
</dbReference>
<evidence type="ECO:0000259" key="1">
    <source>
        <dbReference type="Pfam" id="PF13280"/>
    </source>
</evidence>
<dbReference type="InterPro" id="IPR059019">
    <property type="entry name" value="WHD_CapW"/>
</dbReference>
<dbReference type="Pfam" id="PF26107">
    <property type="entry name" value="BrxR_CTD"/>
    <property type="match status" value="1"/>
</dbReference>
<keyword evidence="5" id="KW-1185">Reference proteome</keyword>
<feature type="domain" description="DNA-binding transcriptional repressor CapW winged helix-turn-helix" evidence="3">
    <location>
        <begin position="13"/>
        <end position="83"/>
    </location>
</feature>
<reference evidence="4 5" key="1">
    <citation type="submission" date="2020-07" db="EMBL/GenBank/DDBJ databases">
        <title>Pusillimonas sp. nov., isolated from poultry manure in Taiwan.</title>
        <authorList>
            <person name="Lin S.-Y."/>
            <person name="Tang Y.-S."/>
            <person name="Young C.-C."/>
        </authorList>
    </citation>
    <scope>NUCLEOTIDE SEQUENCE [LARGE SCALE GENOMIC DNA]</scope>
    <source>
        <strain evidence="4 5">CC-YST705</strain>
    </source>
</reference>
<name>A0ABS8CE24_9BURK</name>
<dbReference type="PANTHER" id="PTHR34580:SF1">
    <property type="entry name" value="PROTEIN PAFC"/>
    <property type="match status" value="1"/>
</dbReference>
<dbReference type="InterPro" id="IPR026881">
    <property type="entry name" value="WYL_dom"/>
</dbReference>
<dbReference type="InterPro" id="IPR016634">
    <property type="entry name" value="CapW-like"/>
</dbReference>
<protein>
    <submittedName>
        <fullName evidence="4">WYL domain-containing protein</fullName>
    </submittedName>
</protein>
<dbReference type="EMBL" id="JACDXW010000005">
    <property type="protein sequence ID" value="MCB5364296.1"/>
    <property type="molecule type" value="Genomic_DNA"/>
</dbReference>
<gene>
    <name evidence="4" type="ORF">H0484_11105</name>
</gene>
<dbReference type="PIRSF" id="PIRSF015558">
    <property type="entry name" value="Txn_reg_DeoR_prd"/>
    <property type="match status" value="1"/>
</dbReference>
<dbReference type="InterPro" id="IPR051534">
    <property type="entry name" value="CBASS_pafABC_assoc_protein"/>
</dbReference>